<evidence type="ECO:0000256" key="7">
    <source>
        <dbReference type="ARBA" id="ARBA00022989"/>
    </source>
</evidence>
<keyword evidence="5 9" id="KW-0812">Transmembrane</keyword>
<feature type="transmembrane region" description="Helical" evidence="9">
    <location>
        <begin position="20"/>
        <end position="45"/>
    </location>
</feature>
<dbReference type="EMBL" id="JBBLZC010000005">
    <property type="protein sequence ID" value="MEK0082849.1"/>
    <property type="molecule type" value="Genomic_DNA"/>
</dbReference>
<dbReference type="PANTHER" id="PTHR30614">
    <property type="entry name" value="MEMBRANE COMPONENT OF AMINO ACID ABC TRANSPORTER"/>
    <property type="match status" value="1"/>
</dbReference>
<keyword evidence="4" id="KW-1003">Cell membrane</keyword>
<dbReference type="InterPro" id="IPR035906">
    <property type="entry name" value="MetI-like_sf"/>
</dbReference>
<dbReference type="PROSITE" id="PS50928">
    <property type="entry name" value="ABC_TM1"/>
    <property type="match status" value="1"/>
</dbReference>
<feature type="domain" description="ABC transmembrane type-1" evidence="10">
    <location>
        <begin position="21"/>
        <end position="207"/>
    </location>
</feature>
<proteinExistence type="inferred from homology"/>
<dbReference type="Proteomes" id="UP001375743">
    <property type="component" value="Unassembled WGS sequence"/>
</dbReference>
<keyword evidence="7 9" id="KW-1133">Transmembrane helix</keyword>
<dbReference type="NCBIfam" id="TIGR01726">
    <property type="entry name" value="HEQRo_perm_3TM"/>
    <property type="match status" value="1"/>
</dbReference>
<organism evidence="11 12">
    <name type="scientific">Benzoatithermus flavus</name>
    <dbReference type="NCBI Taxonomy" id="3108223"/>
    <lineage>
        <taxon>Bacteria</taxon>
        <taxon>Pseudomonadati</taxon>
        <taxon>Pseudomonadota</taxon>
        <taxon>Alphaproteobacteria</taxon>
        <taxon>Geminicoccales</taxon>
        <taxon>Geminicoccaceae</taxon>
        <taxon>Benzoatithermus</taxon>
    </lineage>
</organism>
<evidence type="ECO:0000256" key="8">
    <source>
        <dbReference type="ARBA" id="ARBA00023136"/>
    </source>
</evidence>
<evidence type="ECO:0000313" key="12">
    <source>
        <dbReference type="Proteomes" id="UP001375743"/>
    </source>
</evidence>
<evidence type="ECO:0000256" key="2">
    <source>
        <dbReference type="ARBA" id="ARBA00010072"/>
    </source>
</evidence>
<keyword evidence="12" id="KW-1185">Reference proteome</keyword>
<comment type="subcellular location">
    <subcellularLocation>
        <location evidence="1">Cell inner membrane</location>
        <topology evidence="1">Multi-pass membrane protein</topology>
    </subcellularLocation>
    <subcellularLocation>
        <location evidence="9">Cell membrane</location>
        <topology evidence="9">Multi-pass membrane protein</topology>
    </subcellularLocation>
</comment>
<dbReference type="InterPro" id="IPR010065">
    <property type="entry name" value="AA_ABC_transptr_permease_3TM"/>
</dbReference>
<evidence type="ECO:0000256" key="6">
    <source>
        <dbReference type="ARBA" id="ARBA00022970"/>
    </source>
</evidence>
<dbReference type="InterPro" id="IPR043429">
    <property type="entry name" value="ArtM/GltK/GlnP/TcyL/YhdX-like"/>
</dbReference>
<keyword evidence="6" id="KW-0029">Amino-acid transport</keyword>
<evidence type="ECO:0000313" key="11">
    <source>
        <dbReference type="EMBL" id="MEK0082849.1"/>
    </source>
</evidence>
<evidence type="ECO:0000256" key="3">
    <source>
        <dbReference type="ARBA" id="ARBA00022448"/>
    </source>
</evidence>
<dbReference type="CDD" id="cd06261">
    <property type="entry name" value="TM_PBP2"/>
    <property type="match status" value="1"/>
</dbReference>
<keyword evidence="8 9" id="KW-0472">Membrane</keyword>
<protein>
    <submittedName>
        <fullName evidence="11">Amino acid ABC transporter permease</fullName>
    </submittedName>
</protein>
<evidence type="ECO:0000256" key="5">
    <source>
        <dbReference type="ARBA" id="ARBA00022692"/>
    </source>
</evidence>
<feature type="transmembrane region" description="Helical" evidence="9">
    <location>
        <begin position="191"/>
        <end position="213"/>
    </location>
</feature>
<comment type="caution">
    <text evidence="11">The sequence shown here is derived from an EMBL/GenBank/DDBJ whole genome shotgun (WGS) entry which is preliminary data.</text>
</comment>
<evidence type="ECO:0000259" key="10">
    <source>
        <dbReference type="PROSITE" id="PS50928"/>
    </source>
</evidence>
<dbReference type="SUPFAM" id="SSF161098">
    <property type="entry name" value="MetI-like"/>
    <property type="match status" value="1"/>
</dbReference>
<accession>A0ABU8XPL9</accession>
<comment type="similarity">
    <text evidence="2">Belongs to the binding-protein-dependent transport system permease family. HisMQ subfamily.</text>
</comment>
<dbReference type="PANTHER" id="PTHR30614:SF0">
    <property type="entry name" value="L-CYSTINE TRANSPORT SYSTEM PERMEASE PROTEIN TCYL"/>
    <property type="match status" value="1"/>
</dbReference>
<reference evidence="11 12" key="1">
    <citation type="submission" date="2024-01" db="EMBL/GenBank/DDBJ databases">
        <title>Multi-omics insights into the function and evolution of sodium benzoate biodegradation pathways in Benzoatithermus flavus gen. nov., sp. nov. from hot spring.</title>
        <authorList>
            <person name="Hu C.-J."/>
            <person name="Li W.-J."/>
        </authorList>
    </citation>
    <scope>NUCLEOTIDE SEQUENCE [LARGE SCALE GENOMIC DNA]</scope>
    <source>
        <strain evidence="11 12">SYSU G07066</strain>
    </source>
</reference>
<evidence type="ECO:0000256" key="9">
    <source>
        <dbReference type="RuleBase" id="RU363032"/>
    </source>
</evidence>
<sequence length="223" mass="24967">MTYHFNFNLVWRHFGRLGWGLVLSLELAALCIAIGMVIGLLGALLHVDGPKRLRPLVTAYVEFIRNVPLILLVYLVFYGIPSVGGFKYGPTESFIITLSVYAGAYLVEVFRAGLDAVPKGLIEAGKAIGLTPFQRLVHVRLPTMFRISLPALGNSFVSLFKDTSIASVIAVPELTYGAQWINFNTFRFVEVYAVVTPMYLVTGYLILFCLRQLERRYAITKLR</sequence>
<dbReference type="Pfam" id="PF00528">
    <property type="entry name" value="BPD_transp_1"/>
    <property type="match status" value="1"/>
</dbReference>
<dbReference type="InterPro" id="IPR000515">
    <property type="entry name" value="MetI-like"/>
</dbReference>
<feature type="transmembrane region" description="Helical" evidence="9">
    <location>
        <begin position="57"/>
        <end position="80"/>
    </location>
</feature>
<dbReference type="RefSeq" id="WP_418158702.1">
    <property type="nucleotide sequence ID" value="NZ_JBBLZC010000005.1"/>
</dbReference>
<gene>
    <name evidence="11" type="ORF">U1T56_06785</name>
</gene>
<evidence type="ECO:0000256" key="1">
    <source>
        <dbReference type="ARBA" id="ARBA00004429"/>
    </source>
</evidence>
<evidence type="ECO:0000256" key="4">
    <source>
        <dbReference type="ARBA" id="ARBA00022475"/>
    </source>
</evidence>
<name>A0ABU8XPL9_9PROT</name>
<keyword evidence="3 9" id="KW-0813">Transport</keyword>
<dbReference type="Gene3D" id="1.10.3720.10">
    <property type="entry name" value="MetI-like"/>
    <property type="match status" value="1"/>
</dbReference>